<organism evidence="2 3">
    <name type="scientific">Kribbella turkmenica</name>
    <dbReference type="NCBI Taxonomy" id="2530375"/>
    <lineage>
        <taxon>Bacteria</taxon>
        <taxon>Bacillati</taxon>
        <taxon>Actinomycetota</taxon>
        <taxon>Actinomycetes</taxon>
        <taxon>Propionibacteriales</taxon>
        <taxon>Kribbellaceae</taxon>
        <taxon>Kribbella</taxon>
    </lineage>
</organism>
<protein>
    <submittedName>
        <fullName evidence="2">Uncharacterized protein</fullName>
    </submittedName>
</protein>
<evidence type="ECO:0000313" key="3">
    <source>
        <dbReference type="Proteomes" id="UP000295172"/>
    </source>
</evidence>
<reference evidence="2 3" key="1">
    <citation type="submission" date="2019-02" db="EMBL/GenBank/DDBJ databases">
        <title>Draft genome sequences of novel Actinobacteria.</title>
        <authorList>
            <person name="Sahin N."/>
            <person name="Ay H."/>
            <person name="Saygin H."/>
        </authorList>
    </citation>
    <scope>NUCLEOTIDE SEQUENCE [LARGE SCALE GENOMIC DNA]</scope>
    <source>
        <strain evidence="2 3">16K104</strain>
    </source>
</reference>
<dbReference type="Proteomes" id="UP000295172">
    <property type="component" value="Unassembled WGS sequence"/>
</dbReference>
<dbReference type="NCBIfam" id="NF046117">
    <property type="entry name" value="SCO4848_fam"/>
    <property type="match status" value="1"/>
</dbReference>
<dbReference type="InterPro" id="IPR058061">
    <property type="entry name" value="SCO4848-like"/>
</dbReference>
<comment type="caution">
    <text evidence="2">The sequence shown here is derived from an EMBL/GenBank/DDBJ whole genome shotgun (WGS) entry which is preliminary data.</text>
</comment>
<dbReference type="EMBL" id="SMKR01000161">
    <property type="protein sequence ID" value="TDD17088.1"/>
    <property type="molecule type" value="Genomic_DNA"/>
</dbReference>
<dbReference type="RefSeq" id="WP_132325767.1">
    <property type="nucleotide sequence ID" value="NZ_SMKR01000161.1"/>
</dbReference>
<evidence type="ECO:0000313" key="2">
    <source>
        <dbReference type="EMBL" id="TDD17088.1"/>
    </source>
</evidence>
<accession>A0A4R4WDL8</accession>
<gene>
    <name evidence="2" type="ORF">E1218_28540</name>
</gene>
<dbReference type="Pfam" id="PF26606">
    <property type="entry name" value="SCO4848"/>
    <property type="match status" value="1"/>
</dbReference>
<feature type="transmembrane region" description="Helical" evidence="1">
    <location>
        <begin position="38"/>
        <end position="60"/>
    </location>
</feature>
<sequence length="85" mass="9014">MKLERKHALVLLGIAIWNVVTYVTFIRNLAATEDRPTGYYVAHTVLIVVNLAIAALLGTWGVRALKAARTGGAQETGAAPGNVNA</sequence>
<keyword evidence="1" id="KW-1133">Transmembrane helix</keyword>
<dbReference type="AlphaFoldDB" id="A0A4R4WDL8"/>
<keyword evidence="1" id="KW-0812">Transmembrane</keyword>
<keyword evidence="3" id="KW-1185">Reference proteome</keyword>
<evidence type="ECO:0000256" key="1">
    <source>
        <dbReference type="SAM" id="Phobius"/>
    </source>
</evidence>
<feature type="transmembrane region" description="Helical" evidence="1">
    <location>
        <begin position="7"/>
        <end position="26"/>
    </location>
</feature>
<keyword evidence="1" id="KW-0472">Membrane</keyword>
<dbReference type="OrthoDB" id="3829333at2"/>
<name>A0A4R4WDL8_9ACTN</name>
<proteinExistence type="predicted"/>